<dbReference type="Pfam" id="PF10600">
    <property type="entry name" value="PDZ_assoc"/>
    <property type="match status" value="1"/>
</dbReference>
<dbReference type="GO" id="GO:0016323">
    <property type="term" value="C:basolateral plasma membrane"/>
    <property type="evidence" value="ECO:0007669"/>
    <property type="project" value="TreeGrafter"/>
</dbReference>
<dbReference type="Gene3D" id="3.30.63.10">
    <property type="entry name" value="Guanylate Kinase phosphate binding domain"/>
    <property type="match status" value="1"/>
</dbReference>
<feature type="domain" description="Guanylate kinase-like" evidence="10">
    <location>
        <begin position="791"/>
        <end position="973"/>
    </location>
</feature>
<dbReference type="PANTHER" id="PTHR23119">
    <property type="entry name" value="DISCS LARGE"/>
    <property type="match status" value="1"/>
</dbReference>
<dbReference type="Gene3D" id="1.10.287.470">
    <property type="entry name" value="Helix hairpin bin"/>
    <property type="match status" value="1"/>
</dbReference>
<dbReference type="Pfam" id="PF09058">
    <property type="entry name" value="L27_1"/>
    <property type="match status" value="1"/>
</dbReference>
<feature type="domain" description="PDZ" evidence="11">
    <location>
        <begin position="516"/>
        <end position="597"/>
    </location>
</feature>
<dbReference type="GO" id="GO:0097120">
    <property type="term" value="P:receptor localization to synapse"/>
    <property type="evidence" value="ECO:0007669"/>
    <property type="project" value="TreeGrafter"/>
</dbReference>
<dbReference type="FunFam" id="3.30.63.10:FF:000001">
    <property type="entry name" value="Disks large homolog 1 isoform 2"/>
    <property type="match status" value="1"/>
</dbReference>
<name>A0A6P8FNQ9_CLUHA</name>
<keyword evidence="6" id="KW-0472">Membrane</keyword>
<dbReference type="SMART" id="SM00326">
    <property type="entry name" value="SH3"/>
    <property type="match status" value="1"/>
</dbReference>
<dbReference type="Proteomes" id="UP000515152">
    <property type="component" value="Chromosome 8"/>
</dbReference>
<dbReference type="SUPFAM" id="SSF50044">
    <property type="entry name" value="SH3-domain"/>
    <property type="match status" value="1"/>
</dbReference>
<reference evidence="14" key="1">
    <citation type="submission" date="2025-08" db="UniProtKB">
        <authorList>
            <consortium name="RefSeq"/>
        </authorList>
    </citation>
    <scope>IDENTIFICATION</scope>
</reference>
<evidence type="ECO:0000259" key="9">
    <source>
        <dbReference type="PROSITE" id="PS50002"/>
    </source>
</evidence>
<dbReference type="PROSITE" id="PS50052">
    <property type="entry name" value="GUANYLATE_KINASE_2"/>
    <property type="match status" value="1"/>
</dbReference>
<dbReference type="GO" id="GO:0098609">
    <property type="term" value="P:cell-cell adhesion"/>
    <property type="evidence" value="ECO:0007669"/>
    <property type="project" value="TreeGrafter"/>
</dbReference>
<dbReference type="FunFam" id="2.30.30.40:FF:000008">
    <property type="entry name" value="Disks large homolog 1 isoform 2"/>
    <property type="match status" value="1"/>
</dbReference>
<comment type="subcellular location">
    <subcellularLocation>
        <location evidence="1">Cell membrane</location>
        <topology evidence="1">Peripheral membrane protein</topology>
    </subcellularLocation>
</comment>
<dbReference type="SUPFAM" id="SSF101288">
    <property type="entry name" value="L27 domain"/>
    <property type="match status" value="1"/>
</dbReference>
<proteinExistence type="inferred from homology"/>
<dbReference type="PROSITE" id="PS50106">
    <property type="entry name" value="PDZ"/>
    <property type="match status" value="3"/>
</dbReference>
<evidence type="ECO:0000313" key="14">
    <source>
        <dbReference type="RefSeq" id="XP_031427974.1"/>
    </source>
</evidence>
<dbReference type="Pfam" id="PF00018">
    <property type="entry name" value="SH3_1"/>
    <property type="match status" value="1"/>
</dbReference>
<dbReference type="SUPFAM" id="SSF50156">
    <property type="entry name" value="PDZ domain-like"/>
    <property type="match status" value="3"/>
</dbReference>
<dbReference type="CDD" id="cd06795">
    <property type="entry name" value="PDZ3_Dlg1-2-4-like"/>
    <property type="match status" value="1"/>
</dbReference>
<dbReference type="GO" id="GO:0045197">
    <property type="term" value="P:establishment or maintenance of epithelial cell apical/basal polarity"/>
    <property type="evidence" value="ECO:0007669"/>
    <property type="project" value="TreeGrafter"/>
</dbReference>
<feature type="domain" description="L27" evidence="12">
    <location>
        <begin position="4"/>
        <end position="64"/>
    </location>
</feature>
<dbReference type="GO" id="GO:0019901">
    <property type="term" value="F:protein kinase binding"/>
    <property type="evidence" value="ECO:0007669"/>
    <property type="project" value="TreeGrafter"/>
</dbReference>
<dbReference type="SMART" id="SM00072">
    <property type="entry name" value="GuKc"/>
    <property type="match status" value="1"/>
</dbReference>
<dbReference type="GO" id="GO:0099072">
    <property type="term" value="P:regulation of postsynaptic membrane neurotransmitter receptor levels"/>
    <property type="evidence" value="ECO:0007669"/>
    <property type="project" value="TreeGrafter"/>
</dbReference>
<evidence type="ECO:0000256" key="7">
    <source>
        <dbReference type="PROSITE-ProRule" id="PRU00192"/>
    </source>
</evidence>
<dbReference type="FunFam" id="2.30.42.10:FF:000091">
    <property type="entry name" value="disks large homolog 1 isoform X8"/>
    <property type="match status" value="1"/>
</dbReference>
<feature type="domain" description="PDZ" evidence="11">
    <location>
        <begin position="354"/>
        <end position="441"/>
    </location>
</feature>
<dbReference type="InterPro" id="IPR008144">
    <property type="entry name" value="Guanylate_kin-like_dom"/>
</dbReference>
<evidence type="ECO:0000256" key="8">
    <source>
        <dbReference type="SAM" id="MobiDB-lite"/>
    </source>
</evidence>
<sequence>MPVRKRDTTRAIGLLEDYCSRLRKPEEQPLKTAILRVMDIFKSSLFQALLDIQEFYEVTLLNSHKSCEQKLEEVNHMAEKWESPGSPAVVLHHSQPSQEQTESSSTDFNERARTEDSTVTVTATATENRPAAVQGSPHVAQPSACMNPALMSAPWYRYQDEDSPPQEHGFPRLTNEVRAPELVHVSEKNLSEIENVHGYVSHSHISPLKPALVTRYDLTYPGVTAANYLASPAPIIVNTDTLESVPYVNGTEIEYEFEEITLERGNSGLGFSIAGGTDNPHIGDDPGIFITKIIGGGAAAEDGRLRVNDCILRVNDADVSEVSHSKAVEALKVAGSIVRLYVRRRRPMLETVVEIKLIKGPKGLGFSIAGGVGNQHIPGDNSIYVTKIIDGGAAQKDGRLQVGDRLLMVNNYTLEEVTHEEAVAILKNTSDVVYLKVGKPTSVYLSDPYGPPDITHSFSPAMENHISSPGNNSTMEYKSSMPPISPGRYSPLPKHLLGDEDINRLDGFSFLREPRKMVLHKGSTGLGFNIVGGEDGEGIFVSFILAGGPADLSGELRRGDQILSVNGIDLRGATHEQAAAALKGAGQTVTIIAQYRPEELASCSPRRAPPHPAPEYGRFEAKIHDLREQMMNHSMSSGSGSLRTNQKRSLYVRALFDYEKAKDSGLPSQGLSFRYGDILHVINASDDEWWQARRATPDGDSEEMGVIPSRRRVERKERARLKTVKFNAKPGSIDSKGSFSEKRKKSFIFSRKFPFYKNKEPGEQDGSDSERSQEDLILSYEPVMRQEINYARPIIILGPMKDRVNDDLISEFPEKFGSCVPPNSSGQLDTTRPKRDYEVDGRDYHFMTSREQMEKDIQEHKFIEAGQYNDNLYGTSVQSVRYVAERGKHCILDVSGNAIKRLQVAQLYPIAIFIKPRSLESLMEVNKRLTEEQAKKTFDRALKLEQEFGEFFTALVQGETLEDIYTQCKMVIEEQSGPYIWIPSKEKL</sequence>
<dbReference type="InterPro" id="IPR036034">
    <property type="entry name" value="PDZ_sf"/>
</dbReference>
<protein>
    <submittedName>
        <fullName evidence="14">Disks large homolog 2 isoform X15</fullName>
    </submittedName>
</protein>
<dbReference type="InterPro" id="IPR001478">
    <property type="entry name" value="PDZ"/>
</dbReference>
<dbReference type="InterPro" id="IPR036028">
    <property type="entry name" value="SH3-like_dom_sf"/>
</dbReference>
<dbReference type="InterPro" id="IPR036892">
    <property type="entry name" value="L27_dom_sf"/>
</dbReference>
<dbReference type="SMART" id="SM01277">
    <property type="entry name" value="MAGUK_N_PEST"/>
    <property type="match status" value="1"/>
</dbReference>
<dbReference type="Gene3D" id="2.30.42.10">
    <property type="match status" value="3"/>
</dbReference>
<dbReference type="GO" id="GO:0035255">
    <property type="term" value="F:ionotropic glutamate receptor binding"/>
    <property type="evidence" value="ECO:0007669"/>
    <property type="project" value="TreeGrafter"/>
</dbReference>
<dbReference type="RefSeq" id="XP_031427974.1">
    <property type="nucleotide sequence ID" value="XM_031572114.2"/>
</dbReference>
<evidence type="ECO:0000256" key="2">
    <source>
        <dbReference type="ARBA" id="ARBA00007014"/>
    </source>
</evidence>
<feature type="domain" description="PDZ" evidence="11">
    <location>
        <begin position="259"/>
        <end position="346"/>
    </location>
</feature>
<feature type="domain" description="SH3" evidence="9">
    <location>
        <begin position="647"/>
        <end position="717"/>
    </location>
</feature>
<gene>
    <name evidence="14" type="primary">dlg2</name>
</gene>
<dbReference type="PROSITE" id="PS50002">
    <property type="entry name" value="SH3"/>
    <property type="match status" value="1"/>
</dbReference>
<dbReference type="GO" id="GO:0043005">
    <property type="term" value="C:neuron projection"/>
    <property type="evidence" value="ECO:0007669"/>
    <property type="project" value="InterPro"/>
</dbReference>
<dbReference type="GO" id="GO:0031594">
    <property type="term" value="C:neuromuscular junction"/>
    <property type="evidence" value="ECO:0007669"/>
    <property type="project" value="InterPro"/>
</dbReference>
<dbReference type="Pfam" id="PF00595">
    <property type="entry name" value="PDZ"/>
    <property type="match status" value="3"/>
</dbReference>
<dbReference type="CDD" id="cd06723">
    <property type="entry name" value="PDZ1_Dlg1-2-4-like"/>
    <property type="match status" value="1"/>
</dbReference>
<evidence type="ECO:0000256" key="1">
    <source>
        <dbReference type="ARBA" id="ARBA00004202"/>
    </source>
</evidence>
<dbReference type="InterPro" id="IPR019590">
    <property type="entry name" value="DLG1_PEST_dom"/>
</dbReference>
<dbReference type="InterPro" id="IPR020590">
    <property type="entry name" value="Guanylate_kinase_CS"/>
</dbReference>
<dbReference type="InterPro" id="IPR016313">
    <property type="entry name" value="DLG1-like"/>
</dbReference>
<evidence type="ECO:0000313" key="13">
    <source>
        <dbReference type="Proteomes" id="UP000515152"/>
    </source>
</evidence>
<dbReference type="SMART" id="SM00569">
    <property type="entry name" value="L27"/>
    <property type="match status" value="1"/>
</dbReference>
<evidence type="ECO:0000256" key="6">
    <source>
        <dbReference type="ARBA" id="ARBA00023136"/>
    </source>
</evidence>
<keyword evidence="5" id="KW-0677">Repeat</keyword>
<dbReference type="PROSITE" id="PS00856">
    <property type="entry name" value="GUANYLATE_KINASE_1"/>
    <property type="match status" value="1"/>
</dbReference>
<dbReference type="FunFam" id="2.30.42.10:FF:000002">
    <property type="entry name" value="Disks large homolog 4 isoform 2"/>
    <property type="match status" value="1"/>
</dbReference>
<keyword evidence="3 7" id="KW-0728">SH3 domain</keyword>
<feature type="compositionally biased region" description="Low complexity" evidence="8">
    <location>
        <begin position="94"/>
        <end position="106"/>
    </location>
</feature>
<dbReference type="InterPro" id="IPR050614">
    <property type="entry name" value="Synaptic_Scaffolding_LAP-MAGUK"/>
</dbReference>
<dbReference type="Gene3D" id="2.30.30.40">
    <property type="entry name" value="SH3 Domains"/>
    <property type="match status" value="2"/>
</dbReference>
<feature type="region of interest" description="Disordered" evidence="8">
    <location>
        <begin position="83"/>
        <end position="119"/>
    </location>
</feature>
<dbReference type="FunFam" id="3.40.50.300:FF:001402">
    <property type="entry name" value="Discs, large homolog 3 (Drosophila)"/>
    <property type="match status" value="1"/>
</dbReference>
<dbReference type="FunFam" id="2.30.30.40:FF:000027">
    <property type="entry name" value="Disks large homolog 3 isoform 1"/>
    <property type="match status" value="1"/>
</dbReference>
<dbReference type="GO" id="GO:0098839">
    <property type="term" value="C:postsynaptic density membrane"/>
    <property type="evidence" value="ECO:0007669"/>
    <property type="project" value="TreeGrafter"/>
</dbReference>
<evidence type="ECO:0000256" key="3">
    <source>
        <dbReference type="ARBA" id="ARBA00022443"/>
    </source>
</evidence>
<keyword evidence="13" id="KW-1185">Reference proteome</keyword>
<dbReference type="InterPro" id="IPR008145">
    <property type="entry name" value="GK/Ca_channel_bsu"/>
</dbReference>
<dbReference type="Pfam" id="PF10608">
    <property type="entry name" value="MAGUK_N_PEST"/>
    <property type="match status" value="1"/>
</dbReference>
<dbReference type="PIRSF" id="PIRSF001741">
    <property type="entry name" value="MAGUK_DLGH"/>
    <property type="match status" value="1"/>
</dbReference>
<evidence type="ECO:0000259" key="10">
    <source>
        <dbReference type="PROSITE" id="PS50052"/>
    </source>
</evidence>
<dbReference type="PANTHER" id="PTHR23119:SF6">
    <property type="entry name" value="DISKS LARGE HOMOLOG 2"/>
    <property type="match status" value="1"/>
</dbReference>
<dbReference type="FunFam" id="2.30.42.10:FF:000001">
    <property type="entry name" value="Disks large homolog 1 isoform 2"/>
    <property type="match status" value="1"/>
</dbReference>
<evidence type="ECO:0000256" key="4">
    <source>
        <dbReference type="ARBA" id="ARBA00022475"/>
    </source>
</evidence>
<comment type="similarity">
    <text evidence="2">Belongs to the MAGUK family.</text>
</comment>
<dbReference type="AlphaFoldDB" id="A0A6P8FNQ9"/>
<evidence type="ECO:0000259" key="11">
    <source>
        <dbReference type="PROSITE" id="PS50106"/>
    </source>
</evidence>
<dbReference type="GO" id="GO:0043113">
    <property type="term" value="P:receptor clustering"/>
    <property type="evidence" value="ECO:0007669"/>
    <property type="project" value="TreeGrafter"/>
</dbReference>
<dbReference type="InterPro" id="IPR015143">
    <property type="entry name" value="L27_1"/>
</dbReference>
<accession>A0A6P8FNQ9</accession>
<dbReference type="SMART" id="SM00228">
    <property type="entry name" value="PDZ"/>
    <property type="match status" value="3"/>
</dbReference>
<dbReference type="CTD" id="1740"/>
<dbReference type="InterPro" id="IPR004172">
    <property type="entry name" value="L27_dom"/>
</dbReference>
<dbReference type="GO" id="GO:0007268">
    <property type="term" value="P:chemical synaptic transmission"/>
    <property type="evidence" value="ECO:0007669"/>
    <property type="project" value="InterPro"/>
</dbReference>
<dbReference type="Gene3D" id="3.40.50.300">
    <property type="entry name" value="P-loop containing nucleotide triphosphate hydrolases"/>
    <property type="match status" value="1"/>
</dbReference>
<evidence type="ECO:0000256" key="5">
    <source>
        <dbReference type="ARBA" id="ARBA00022737"/>
    </source>
</evidence>
<dbReference type="SUPFAM" id="SSF52540">
    <property type="entry name" value="P-loop containing nucleoside triphosphate hydrolases"/>
    <property type="match status" value="1"/>
</dbReference>
<organism evidence="13 14">
    <name type="scientific">Clupea harengus</name>
    <name type="common">Atlantic herring</name>
    <dbReference type="NCBI Taxonomy" id="7950"/>
    <lineage>
        <taxon>Eukaryota</taxon>
        <taxon>Metazoa</taxon>
        <taxon>Chordata</taxon>
        <taxon>Craniata</taxon>
        <taxon>Vertebrata</taxon>
        <taxon>Euteleostomi</taxon>
        <taxon>Actinopterygii</taxon>
        <taxon>Neopterygii</taxon>
        <taxon>Teleostei</taxon>
        <taxon>Clupei</taxon>
        <taxon>Clupeiformes</taxon>
        <taxon>Clupeoidei</taxon>
        <taxon>Clupeidae</taxon>
        <taxon>Clupea</taxon>
    </lineage>
</organism>
<evidence type="ECO:0000259" key="12">
    <source>
        <dbReference type="PROSITE" id="PS51022"/>
    </source>
</evidence>
<keyword evidence="4" id="KW-1003">Cell membrane</keyword>
<dbReference type="InterPro" id="IPR027417">
    <property type="entry name" value="P-loop_NTPase"/>
</dbReference>
<dbReference type="PROSITE" id="PS51022">
    <property type="entry name" value="L27"/>
    <property type="match status" value="1"/>
</dbReference>
<dbReference type="Pfam" id="PF00625">
    <property type="entry name" value="Guanylate_kin"/>
    <property type="match status" value="1"/>
</dbReference>
<dbReference type="InterPro" id="IPR019583">
    <property type="entry name" value="DLG1-4_PDZ_assoc"/>
</dbReference>
<dbReference type="InterPro" id="IPR001452">
    <property type="entry name" value="SH3_domain"/>
</dbReference>
<dbReference type="CDD" id="cd06724">
    <property type="entry name" value="PDZ2_Dlg1-2-4-like"/>
    <property type="match status" value="1"/>
</dbReference>
<dbReference type="GeneID" id="105900405"/>